<evidence type="ECO:0000313" key="11">
    <source>
        <dbReference type="Proteomes" id="UP000504603"/>
    </source>
</evidence>
<evidence type="ECO:0000259" key="10">
    <source>
        <dbReference type="PROSITE" id="PS50089"/>
    </source>
</evidence>
<dbReference type="KEGG" id="mcha:111007190"/>
<keyword evidence="2" id="KW-0812">Transmembrane</keyword>
<evidence type="ECO:0000256" key="2">
    <source>
        <dbReference type="ARBA" id="ARBA00022692"/>
    </source>
</evidence>
<dbReference type="SMART" id="SM00184">
    <property type="entry name" value="RING"/>
    <property type="match status" value="1"/>
</dbReference>
<evidence type="ECO:0000256" key="7">
    <source>
        <dbReference type="ARBA" id="ARBA00023136"/>
    </source>
</evidence>
<dbReference type="OrthoDB" id="8062037at2759"/>
<dbReference type="PROSITE" id="PS50089">
    <property type="entry name" value="ZF_RING_2"/>
    <property type="match status" value="1"/>
</dbReference>
<comment type="subcellular location">
    <subcellularLocation>
        <location evidence="1">Membrane</location>
        <topology evidence="1">Single-pass membrane protein</topology>
    </subcellularLocation>
</comment>
<evidence type="ECO:0000256" key="6">
    <source>
        <dbReference type="ARBA" id="ARBA00022989"/>
    </source>
</evidence>
<name>A0A6J1BZU1_MOMCH</name>
<feature type="compositionally biased region" description="Polar residues" evidence="9">
    <location>
        <begin position="143"/>
        <end position="158"/>
    </location>
</feature>
<keyword evidence="4 8" id="KW-0863">Zinc-finger</keyword>
<dbReference type="PANTHER" id="PTHR47168:SF1">
    <property type="entry name" value="OS02G0798600 PROTEIN"/>
    <property type="match status" value="1"/>
</dbReference>
<feature type="compositionally biased region" description="Polar residues" evidence="9">
    <location>
        <begin position="119"/>
        <end position="133"/>
    </location>
</feature>
<proteinExistence type="predicted"/>
<dbReference type="SUPFAM" id="SSF57850">
    <property type="entry name" value="RING/U-box"/>
    <property type="match status" value="1"/>
</dbReference>
<keyword evidence="3" id="KW-0479">Metal-binding</keyword>
<organism evidence="11 12">
    <name type="scientific">Momordica charantia</name>
    <name type="common">Bitter gourd</name>
    <name type="synonym">Balsam pear</name>
    <dbReference type="NCBI Taxonomy" id="3673"/>
    <lineage>
        <taxon>Eukaryota</taxon>
        <taxon>Viridiplantae</taxon>
        <taxon>Streptophyta</taxon>
        <taxon>Embryophyta</taxon>
        <taxon>Tracheophyta</taxon>
        <taxon>Spermatophyta</taxon>
        <taxon>Magnoliopsida</taxon>
        <taxon>eudicotyledons</taxon>
        <taxon>Gunneridae</taxon>
        <taxon>Pentapetalae</taxon>
        <taxon>rosids</taxon>
        <taxon>fabids</taxon>
        <taxon>Cucurbitales</taxon>
        <taxon>Cucurbitaceae</taxon>
        <taxon>Momordiceae</taxon>
        <taxon>Momordica</taxon>
    </lineage>
</organism>
<dbReference type="GO" id="GO:0008270">
    <property type="term" value="F:zinc ion binding"/>
    <property type="evidence" value="ECO:0007669"/>
    <property type="project" value="UniProtKB-KW"/>
</dbReference>
<feature type="domain" description="RING-type" evidence="10">
    <location>
        <begin position="480"/>
        <end position="522"/>
    </location>
</feature>
<sequence>MGLSCSRLGSRPSRSRDNRTNRSNFCSLFCGASTSRAIHRMEDSTAQFPVHSTEHCSHNIDDVQSLTSRSYSISSTRTGLPSVSTNSQNAYENGIAVGEEQCAFHDPRNNDVNSHGKCLSQNKESAPFQQVSADYSHDESHRNSNTTNGTSFKGRQSSEPVSVNILANEDAVNGIDSSVDKSASPVCTKVMLTASSSTTQEVGDLRSSELTGYIQEDEATAYCNPDSEACPCGSDLPVTSQSLGDESSQEVHSSLESLVSDGREQGQEDVGMPLVDMVDISSNVLSTTSTDASYIEARRNSRRLFWDAFSRRSFRRHSESPFLFPSNNISNTGDTDRWLLNISGDFMDDEVGADSRHFASRIHILNEQQRNSRSQIWERLRSSLSENSQQNSSCPSGIHPDGACTCDSFSRIEHSSTRASISRIIMLAEALFEVLDEIHGQPVSLALSMVSLPAPESVVDSFPLKNHEKTTNGGDDIEQCYICLAEYEDGDKIRVLPCRHEYHMSCVDKWLKEIHGVCPLCRGDVRAGSNDECSVSNPEIPTI</sequence>
<reference evidence="12" key="1">
    <citation type="submission" date="2025-08" db="UniProtKB">
        <authorList>
            <consortium name="RefSeq"/>
        </authorList>
    </citation>
    <scope>IDENTIFICATION</scope>
    <source>
        <strain evidence="12">OHB3-1</strain>
    </source>
</reference>
<dbReference type="Gene3D" id="3.30.40.10">
    <property type="entry name" value="Zinc/RING finger domain, C3HC4 (zinc finger)"/>
    <property type="match status" value="1"/>
</dbReference>
<protein>
    <submittedName>
        <fullName evidence="12">Uncharacterized protein LOC111007190 isoform X1</fullName>
    </submittedName>
</protein>
<dbReference type="InterPro" id="IPR051653">
    <property type="entry name" value="E3_ligase_sorting_rcpt"/>
</dbReference>
<dbReference type="Pfam" id="PF13639">
    <property type="entry name" value="zf-RING_2"/>
    <property type="match status" value="1"/>
</dbReference>
<evidence type="ECO:0000256" key="9">
    <source>
        <dbReference type="SAM" id="MobiDB-lite"/>
    </source>
</evidence>
<keyword evidence="7" id="KW-0472">Membrane</keyword>
<keyword evidence="11" id="KW-1185">Reference proteome</keyword>
<dbReference type="Proteomes" id="UP000504603">
    <property type="component" value="Unplaced"/>
</dbReference>
<dbReference type="PANTHER" id="PTHR47168">
    <property type="entry name" value="RING ZINC FINGER DOMAIN SUPERFAMILY PROTEIN-RELATED"/>
    <property type="match status" value="1"/>
</dbReference>
<dbReference type="AlphaFoldDB" id="A0A6J1BZU1"/>
<dbReference type="FunFam" id="3.30.40.10:FF:000388">
    <property type="entry name" value="Putative RING zinc finger domain superfamily protein"/>
    <property type="match status" value="1"/>
</dbReference>
<evidence type="ECO:0000256" key="8">
    <source>
        <dbReference type="PROSITE-ProRule" id="PRU00175"/>
    </source>
</evidence>
<gene>
    <name evidence="12" type="primary">LOC111007190</name>
</gene>
<dbReference type="GeneID" id="111007190"/>
<accession>A0A6J1BZU1</accession>
<evidence type="ECO:0000256" key="5">
    <source>
        <dbReference type="ARBA" id="ARBA00022833"/>
    </source>
</evidence>
<dbReference type="InterPro" id="IPR001841">
    <property type="entry name" value="Znf_RING"/>
</dbReference>
<dbReference type="RefSeq" id="XP_022135151.1">
    <property type="nucleotide sequence ID" value="XM_022279459.1"/>
</dbReference>
<evidence type="ECO:0000256" key="4">
    <source>
        <dbReference type="ARBA" id="ARBA00022771"/>
    </source>
</evidence>
<feature type="region of interest" description="Disordered" evidence="9">
    <location>
        <begin position="113"/>
        <end position="158"/>
    </location>
</feature>
<evidence type="ECO:0000313" key="12">
    <source>
        <dbReference type="RefSeq" id="XP_022135151.1"/>
    </source>
</evidence>
<dbReference type="InterPro" id="IPR013083">
    <property type="entry name" value="Znf_RING/FYVE/PHD"/>
</dbReference>
<keyword evidence="5" id="KW-0862">Zinc</keyword>
<keyword evidence="6" id="KW-1133">Transmembrane helix</keyword>
<dbReference type="GO" id="GO:0016020">
    <property type="term" value="C:membrane"/>
    <property type="evidence" value="ECO:0007669"/>
    <property type="project" value="UniProtKB-SubCell"/>
</dbReference>
<evidence type="ECO:0000256" key="1">
    <source>
        <dbReference type="ARBA" id="ARBA00004167"/>
    </source>
</evidence>
<evidence type="ECO:0000256" key="3">
    <source>
        <dbReference type="ARBA" id="ARBA00022723"/>
    </source>
</evidence>